<keyword evidence="4" id="KW-1185">Reference proteome</keyword>
<sequence length="265" mass="27974">MGAWVLTTSENPGGTLLEKTEECDRYVNLPQDRMQEWCCIVDPHFLLLPFHTQIIMGCIVLIGTYSHLFEASLREKSKKVLDLLGLGSQDDGEMPQGTLGRIPPPPASASSTPDLFSGLNVDTSEMLYSHAAAKSSDLGREDGNNLFSGLTVSNGASAASAQQHGSMDSLADLMGGLSTEIPNSTSDPFQSLSASGMNTQQSMRVPATGLASTKAGNFSLSFSAPMHSITVNLPALLSGFKISHSFTGLLEASCHSPAANIPPET</sequence>
<keyword evidence="2" id="KW-1133">Transmembrane helix</keyword>
<keyword evidence="2" id="KW-0812">Transmembrane</keyword>
<protein>
    <submittedName>
        <fullName evidence="3">Uncharacterized protein</fullName>
    </submittedName>
</protein>
<accession>A0ABP0TJW3</accession>
<evidence type="ECO:0000313" key="4">
    <source>
        <dbReference type="Proteomes" id="UP001497512"/>
    </source>
</evidence>
<feature type="transmembrane region" description="Helical" evidence="2">
    <location>
        <begin position="50"/>
        <end position="69"/>
    </location>
</feature>
<dbReference type="EMBL" id="OZ019904">
    <property type="protein sequence ID" value="CAK9198489.1"/>
    <property type="molecule type" value="Genomic_DNA"/>
</dbReference>
<gene>
    <name evidence="3" type="ORF">CSSPTR1EN2_LOCUS4462</name>
</gene>
<evidence type="ECO:0000256" key="1">
    <source>
        <dbReference type="SAM" id="MobiDB-lite"/>
    </source>
</evidence>
<evidence type="ECO:0000256" key="2">
    <source>
        <dbReference type="SAM" id="Phobius"/>
    </source>
</evidence>
<feature type="region of interest" description="Disordered" evidence="1">
    <location>
        <begin position="87"/>
        <end position="115"/>
    </location>
</feature>
<reference evidence="3" key="1">
    <citation type="submission" date="2024-02" db="EMBL/GenBank/DDBJ databases">
        <authorList>
            <consortium name="ELIXIR-Norway"/>
            <consortium name="Elixir Norway"/>
        </authorList>
    </citation>
    <scope>NUCLEOTIDE SEQUENCE</scope>
</reference>
<keyword evidence="2" id="KW-0472">Membrane</keyword>
<feature type="region of interest" description="Disordered" evidence="1">
    <location>
        <begin position="173"/>
        <end position="194"/>
    </location>
</feature>
<feature type="compositionally biased region" description="Polar residues" evidence="1">
    <location>
        <begin position="180"/>
        <end position="194"/>
    </location>
</feature>
<dbReference type="Proteomes" id="UP001497512">
    <property type="component" value="Chromosome 12"/>
</dbReference>
<proteinExistence type="predicted"/>
<name>A0ABP0TJW3_9BRYO</name>
<organism evidence="3 4">
    <name type="scientific">Sphagnum troendelagicum</name>
    <dbReference type="NCBI Taxonomy" id="128251"/>
    <lineage>
        <taxon>Eukaryota</taxon>
        <taxon>Viridiplantae</taxon>
        <taxon>Streptophyta</taxon>
        <taxon>Embryophyta</taxon>
        <taxon>Bryophyta</taxon>
        <taxon>Sphagnophytina</taxon>
        <taxon>Sphagnopsida</taxon>
        <taxon>Sphagnales</taxon>
        <taxon>Sphagnaceae</taxon>
        <taxon>Sphagnum</taxon>
    </lineage>
</organism>
<evidence type="ECO:0000313" key="3">
    <source>
        <dbReference type="EMBL" id="CAK9198489.1"/>
    </source>
</evidence>